<accession>A0A915E6U9</accession>
<evidence type="ECO:0000313" key="2">
    <source>
        <dbReference type="WBParaSite" id="jg26386"/>
    </source>
</evidence>
<dbReference type="WBParaSite" id="jg26386">
    <property type="protein sequence ID" value="jg26386"/>
    <property type="gene ID" value="jg26386"/>
</dbReference>
<reference evidence="2" key="1">
    <citation type="submission" date="2022-11" db="UniProtKB">
        <authorList>
            <consortium name="WormBaseParasite"/>
        </authorList>
    </citation>
    <scope>IDENTIFICATION</scope>
</reference>
<organism evidence="1 2">
    <name type="scientific">Ditylenchus dipsaci</name>
    <dbReference type="NCBI Taxonomy" id="166011"/>
    <lineage>
        <taxon>Eukaryota</taxon>
        <taxon>Metazoa</taxon>
        <taxon>Ecdysozoa</taxon>
        <taxon>Nematoda</taxon>
        <taxon>Chromadorea</taxon>
        <taxon>Rhabditida</taxon>
        <taxon>Tylenchina</taxon>
        <taxon>Tylenchomorpha</taxon>
        <taxon>Sphaerularioidea</taxon>
        <taxon>Anguinidae</taxon>
        <taxon>Anguininae</taxon>
        <taxon>Ditylenchus</taxon>
    </lineage>
</organism>
<protein>
    <submittedName>
        <fullName evidence="2">Uncharacterized protein</fullName>
    </submittedName>
</protein>
<dbReference type="Proteomes" id="UP000887574">
    <property type="component" value="Unplaced"/>
</dbReference>
<keyword evidence="1" id="KW-1185">Reference proteome</keyword>
<name>A0A915E6U9_9BILA</name>
<evidence type="ECO:0000313" key="1">
    <source>
        <dbReference type="Proteomes" id="UP000887574"/>
    </source>
</evidence>
<sequence length="210" mass="23121">MSVSATAITDQHFITTKECFRKSIEANDLVNGTSILTIQTSPNCSGDVEFVAWSYTHPLAIIQLVKDQKNVLQDQEGKFSHIFFDDANTVKNYAALHFSVKSYRSHSTVSEPLNSTEISGLSTGVRKICKDTVNYFCTGFSKECKPTKPLDTKCSLKESNQTFDYTNLEIGGYVVADGVKLGAEGIHVADKNKTVLYLKLQPFLAVCAST</sequence>
<dbReference type="AlphaFoldDB" id="A0A915E6U9"/>
<proteinExistence type="predicted"/>